<dbReference type="Pfam" id="PF11976">
    <property type="entry name" value="Rad60-SLD"/>
    <property type="match status" value="1"/>
</dbReference>
<dbReference type="InterPro" id="IPR022617">
    <property type="entry name" value="Rad60/SUMO-like_dom"/>
</dbReference>
<organism evidence="3 4">
    <name type="scientific">Plectosphaerella plurivora</name>
    <dbReference type="NCBI Taxonomy" id="936078"/>
    <lineage>
        <taxon>Eukaryota</taxon>
        <taxon>Fungi</taxon>
        <taxon>Dikarya</taxon>
        <taxon>Ascomycota</taxon>
        <taxon>Pezizomycotina</taxon>
        <taxon>Sordariomycetes</taxon>
        <taxon>Hypocreomycetidae</taxon>
        <taxon>Glomerellales</taxon>
        <taxon>Plectosphaerellaceae</taxon>
        <taxon>Plectosphaerella</taxon>
    </lineage>
</organism>
<gene>
    <name evidence="3" type="ORF">F5X68DRAFT_211173</name>
</gene>
<dbReference type="Gene3D" id="3.10.20.90">
    <property type="entry name" value="Phosphatidylinositol 3-kinase Catalytic Subunit, Chain A, domain 1"/>
    <property type="match status" value="2"/>
</dbReference>
<feature type="compositionally biased region" description="Basic and acidic residues" evidence="1">
    <location>
        <begin position="85"/>
        <end position="104"/>
    </location>
</feature>
<feature type="region of interest" description="Disordered" evidence="1">
    <location>
        <begin position="390"/>
        <end position="412"/>
    </location>
</feature>
<feature type="region of interest" description="Disordered" evidence="1">
    <location>
        <begin position="1"/>
        <end position="229"/>
    </location>
</feature>
<feature type="compositionally biased region" description="Basic and acidic residues" evidence="1">
    <location>
        <begin position="189"/>
        <end position="198"/>
    </location>
</feature>
<proteinExistence type="predicted"/>
<dbReference type="Proteomes" id="UP000770015">
    <property type="component" value="Unassembled WGS sequence"/>
</dbReference>
<reference evidence="3" key="1">
    <citation type="journal article" date="2021" name="Nat. Commun.">
        <title>Genetic determinants of endophytism in the Arabidopsis root mycobiome.</title>
        <authorList>
            <person name="Mesny F."/>
            <person name="Miyauchi S."/>
            <person name="Thiergart T."/>
            <person name="Pickel B."/>
            <person name="Atanasova L."/>
            <person name="Karlsson M."/>
            <person name="Huettel B."/>
            <person name="Barry K.W."/>
            <person name="Haridas S."/>
            <person name="Chen C."/>
            <person name="Bauer D."/>
            <person name="Andreopoulos W."/>
            <person name="Pangilinan J."/>
            <person name="LaButti K."/>
            <person name="Riley R."/>
            <person name="Lipzen A."/>
            <person name="Clum A."/>
            <person name="Drula E."/>
            <person name="Henrissat B."/>
            <person name="Kohler A."/>
            <person name="Grigoriev I.V."/>
            <person name="Martin F.M."/>
            <person name="Hacquard S."/>
        </authorList>
    </citation>
    <scope>NUCLEOTIDE SEQUENCE</scope>
    <source>
        <strain evidence="3">MPI-SDFR-AT-0117</strain>
    </source>
</reference>
<dbReference type="PROSITE" id="PS50053">
    <property type="entry name" value="UBIQUITIN_2"/>
    <property type="match status" value="1"/>
</dbReference>
<protein>
    <submittedName>
        <fullName evidence="3">Ubiquitin-2 like Rad60 SUMO-like-domain-containing protein</fullName>
    </submittedName>
</protein>
<feature type="compositionally biased region" description="Acidic residues" evidence="1">
    <location>
        <begin position="392"/>
        <end position="405"/>
    </location>
</feature>
<dbReference type="AlphaFoldDB" id="A0A9P9A9J9"/>
<comment type="caution">
    <text evidence="3">The sequence shown here is derived from an EMBL/GenBank/DDBJ whole genome shotgun (WGS) entry which is preliminary data.</text>
</comment>
<dbReference type="CDD" id="cd17080">
    <property type="entry name" value="Ubl_SLD2_Esc2_like"/>
    <property type="match status" value="1"/>
</dbReference>
<dbReference type="InterPro" id="IPR029071">
    <property type="entry name" value="Ubiquitin-like_domsf"/>
</dbReference>
<dbReference type="OrthoDB" id="3365399at2759"/>
<evidence type="ECO:0000256" key="1">
    <source>
        <dbReference type="SAM" id="MobiDB-lite"/>
    </source>
</evidence>
<sequence>MVDIPAPAKRPLPFKRTAARPKADPKPKPEAIELDDSSDSDGGLGLFRRAKTFFPKALAQQEALRKRKTSIDDIEPPSTPKNKGKQKEIWRPPKESPDAAREPKSPPVKRQSDGSDDPDSLKTPPSKRSRHSLSSASHSGGRRDRKYSQNDASPTKTALNSIPLRSPTKVKHESFEGNPVISLDDSSEEEKPQARNDDIYEATPIRKFRDSAPPEPAATDIPSSPDPFVSDKDDEADEFAEYVQAARERQQKAKEAITQSQASKTTALRVVVTTEIPGAHERTLKCDLTLRISKIKEAWCSAQKVREFTSEEFEGIFLTFRGRRLYDSTTIASLGVRITATGELALASAQSWSDREGILDSLGAIQIEAWTDETWELAQKEKDRARLRDLGELSDDSQDDDLDDEPAPKPEEETIKVILKTRDNDKEAVKARARPMTTIAELIVYFRKARNLPETTPVVLQFDGEQLDEATTLQDAEIEDMDTIEVHIKG</sequence>
<dbReference type="EMBL" id="JAGSXJ010000018">
    <property type="protein sequence ID" value="KAH6682108.1"/>
    <property type="molecule type" value="Genomic_DNA"/>
</dbReference>
<feature type="compositionally biased region" description="Polar residues" evidence="1">
    <location>
        <begin position="149"/>
        <end position="160"/>
    </location>
</feature>
<dbReference type="SUPFAM" id="SSF54236">
    <property type="entry name" value="Ubiquitin-like"/>
    <property type="match status" value="1"/>
</dbReference>
<dbReference type="InterPro" id="IPR000626">
    <property type="entry name" value="Ubiquitin-like_dom"/>
</dbReference>
<evidence type="ECO:0000313" key="4">
    <source>
        <dbReference type="Proteomes" id="UP000770015"/>
    </source>
</evidence>
<feature type="domain" description="Ubiquitin-like" evidence="2">
    <location>
        <begin position="415"/>
        <end position="490"/>
    </location>
</feature>
<feature type="compositionally biased region" description="Basic and acidic residues" evidence="1">
    <location>
        <begin position="21"/>
        <end position="31"/>
    </location>
</feature>
<evidence type="ECO:0000313" key="3">
    <source>
        <dbReference type="EMBL" id="KAH6682108.1"/>
    </source>
</evidence>
<keyword evidence="4" id="KW-1185">Reference proteome</keyword>
<name>A0A9P9A9J9_9PEZI</name>
<evidence type="ECO:0000259" key="2">
    <source>
        <dbReference type="PROSITE" id="PS50053"/>
    </source>
</evidence>
<accession>A0A9P9A9J9</accession>